<evidence type="ECO:0000256" key="1">
    <source>
        <dbReference type="SAM" id="SignalP"/>
    </source>
</evidence>
<keyword evidence="1" id="KW-0732">Signal</keyword>
<evidence type="ECO:0000259" key="2">
    <source>
        <dbReference type="Pfam" id="PF14016"/>
    </source>
</evidence>
<reference evidence="3" key="1">
    <citation type="submission" date="2021-05" db="EMBL/GenBank/DDBJ databases">
        <authorList>
            <person name="Arsene-Ploetze F."/>
        </authorList>
    </citation>
    <scope>NUCLEOTIDE SEQUENCE</scope>
    <source>
        <strain evidence="3">DSM 42138</strain>
    </source>
</reference>
<protein>
    <recommendedName>
        <fullName evidence="2">DUF4232 domain-containing protein</fullName>
    </recommendedName>
</protein>
<dbReference type="PROSITE" id="PS51257">
    <property type="entry name" value="PROKAR_LIPOPROTEIN"/>
    <property type="match status" value="1"/>
</dbReference>
<comment type="caution">
    <text evidence="3">The sequence shown here is derived from an EMBL/GenBank/DDBJ whole genome shotgun (WGS) entry which is preliminary data.</text>
</comment>
<evidence type="ECO:0000313" key="3">
    <source>
        <dbReference type="EMBL" id="CAG6397713.1"/>
    </source>
</evidence>
<feature type="domain" description="DUF4232" evidence="2">
    <location>
        <begin position="162"/>
        <end position="298"/>
    </location>
</feature>
<proteinExistence type="predicted"/>
<sequence length="302" mass="30730">MRNRLAFSAPVLLGALLLTACGTEVSGTQRSAGAGPGSTAAARCGFPADPAAAAADGVEITAVGGSAIGCGTSAHDRVEVGFRVTNHEARPVTYTVEFEVIAPSGEALANASGTVSGVKPGASAAATAEAGVIMRHGAGAHVRIYRVRSVPADEAPIAPGACPASGVRVSADEGDAAMGLRVVGLHLENCSKRPYRLSGFPQIQLLDPRHRPVSGVSVLHGSGGISSGTDFDKAPRAMTLQPGERATSGLMWRNTVTDGTAVDVPYVRVVAQPGTHAVTVTPELDLGTTGKLGVSPWQREQR</sequence>
<dbReference type="EMBL" id="CAJSLV010000092">
    <property type="protein sequence ID" value="CAG6397713.1"/>
    <property type="molecule type" value="Genomic_DNA"/>
</dbReference>
<feature type="chain" id="PRO_5040769381" description="DUF4232 domain-containing protein" evidence="1">
    <location>
        <begin position="21"/>
        <end position="302"/>
    </location>
</feature>
<evidence type="ECO:0000313" key="4">
    <source>
        <dbReference type="Proteomes" id="UP001152519"/>
    </source>
</evidence>
<dbReference type="Proteomes" id="UP001152519">
    <property type="component" value="Unassembled WGS sequence"/>
</dbReference>
<dbReference type="RefSeq" id="WP_251498265.1">
    <property type="nucleotide sequence ID" value="NZ_CAJSLV010000092.1"/>
</dbReference>
<feature type="signal peptide" evidence="1">
    <location>
        <begin position="1"/>
        <end position="20"/>
    </location>
</feature>
<dbReference type="Pfam" id="PF14016">
    <property type="entry name" value="DUF4232"/>
    <property type="match status" value="1"/>
</dbReference>
<dbReference type="AlphaFoldDB" id="A0A9W4EAW0"/>
<dbReference type="InterPro" id="IPR025326">
    <property type="entry name" value="DUF4232"/>
</dbReference>
<accession>A0A9W4EAW0</accession>
<name>A0A9W4EAW0_9ACTN</name>
<gene>
    <name evidence="3" type="ORF">SCOCK_60046</name>
</gene>
<organism evidence="3 4">
    <name type="scientific">Actinacidiphila cocklensis</name>
    <dbReference type="NCBI Taxonomy" id="887465"/>
    <lineage>
        <taxon>Bacteria</taxon>
        <taxon>Bacillati</taxon>
        <taxon>Actinomycetota</taxon>
        <taxon>Actinomycetes</taxon>
        <taxon>Kitasatosporales</taxon>
        <taxon>Streptomycetaceae</taxon>
        <taxon>Actinacidiphila</taxon>
    </lineage>
</organism>
<keyword evidence="4" id="KW-1185">Reference proteome</keyword>